<accession>A0A250KNN1</accession>
<dbReference type="SUPFAM" id="SSF160379">
    <property type="entry name" value="SP0830-like"/>
    <property type="match status" value="1"/>
</dbReference>
<gene>
    <name evidence="1" type="ORF">sS8_1330</name>
</gene>
<dbReference type="PANTHER" id="PTHR36439">
    <property type="entry name" value="BLL4334 PROTEIN"/>
    <property type="match status" value="1"/>
</dbReference>
<dbReference type="Proteomes" id="UP000266313">
    <property type="component" value="Chromosome"/>
</dbReference>
<organism evidence="1 2">
    <name type="scientific">Methylocaldum marinum</name>
    <dbReference type="NCBI Taxonomy" id="1432792"/>
    <lineage>
        <taxon>Bacteria</taxon>
        <taxon>Pseudomonadati</taxon>
        <taxon>Pseudomonadota</taxon>
        <taxon>Gammaproteobacteria</taxon>
        <taxon>Methylococcales</taxon>
        <taxon>Methylococcaceae</taxon>
        <taxon>Methylocaldum</taxon>
    </lineage>
</organism>
<dbReference type="KEGG" id="mmai:sS8_1330"/>
<protein>
    <recommendedName>
        <fullName evidence="3">DUF1697 domain-containing protein</fullName>
    </recommendedName>
</protein>
<dbReference type="PANTHER" id="PTHR36439:SF1">
    <property type="entry name" value="DUF1697 DOMAIN-CONTAINING PROTEIN"/>
    <property type="match status" value="1"/>
</dbReference>
<proteinExistence type="predicted"/>
<dbReference type="OrthoDB" id="9806494at2"/>
<dbReference type="Gene3D" id="3.30.70.1280">
    <property type="entry name" value="SP0830-like domains"/>
    <property type="match status" value="1"/>
</dbReference>
<evidence type="ECO:0000313" key="1">
    <source>
        <dbReference type="EMBL" id="BBA33290.1"/>
    </source>
</evidence>
<evidence type="ECO:0000313" key="2">
    <source>
        <dbReference type="Proteomes" id="UP000266313"/>
    </source>
</evidence>
<name>A0A250KNN1_9GAMM</name>
<dbReference type="RefSeq" id="WP_145986435.1">
    <property type="nucleotide sequence ID" value="NZ_AP017928.1"/>
</dbReference>
<keyword evidence="2" id="KW-1185">Reference proteome</keyword>
<reference evidence="1 2" key="1">
    <citation type="submission" date="2016-12" db="EMBL/GenBank/DDBJ databases">
        <title>Genome sequencing of Methylocaldum marinum.</title>
        <authorList>
            <person name="Takeuchi M."/>
            <person name="Kamagata Y."/>
            <person name="Hiraoka S."/>
            <person name="Oshima K."/>
            <person name="Hattori M."/>
            <person name="Iwasaki W."/>
        </authorList>
    </citation>
    <scope>NUCLEOTIDE SEQUENCE [LARGE SCALE GENOMIC DNA]</scope>
    <source>
        <strain evidence="1 2">S8</strain>
    </source>
</reference>
<evidence type="ECO:0008006" key="3">
    <source>
        <dbReference type="Google" id="ProtNLM"/>
    </source>
</evidence>
<dbReference type="Pfam" id="PF08002">
    <property type="entry name" value="DUF1697"/>
    <property type="match status" value="1"/>
</dbReference>
<dbReference type="AlphaFoldDB" id="A0A250KNN1"/>
<dbReference type="EMBL" id="AP017928">
    <property type="protein sequence ID" value="BBA33290.1"/>
    <property type="molecule type" value="Genomic_DNA"/>
</dbReference>
<dbReference type="InterPro" id="IPR012545">
    <property type="entry name" value="DUF1697"/>
</dbReference>
<sequence>MKNYAIFLRGVTPTGKNRVPMAELRAALSNSGLLDVQTYIQSGNVIAKSTLDQLSLQSLVHEVIRHYRKPPFITGTEEKAGYQ</sequence>